<dbReference type="Gene3D" id="3.40.50.1010">
    <property type="entry name" value="5'-nuclease"/>
    <property type="match status" value="1"/>
</dbReference>
<reference evidence="2 3" key="1">
    <citation type="submission" date="2018-02" db="EMBL/GenBank/DDBJ databases">
        <title>The draft genome of Phyllobacterium sp. 1N-3.</title>
        <authorList>
            <person name="Liu L."/>
            <person name="Li L."/>
            <person name="Zhang X."/>
            <person name="Wang T."/>
            <person name="Liang L."/>
        </authorList>
    </citation>
    <scope>NUCLEOTIDE SEQUENCE [LARGE SCALE GENOMIC DNA]</scope>
    <source>
        <strain evidence="2 3">1N-3</strain>
    </source>
</reference>
<dbReference type="PANTHER" id="PTHR35458">
    <property type="entry name" value="SLR0755 PROTEIN"/>
    <property type="match status" value="1"/>
</dbReference>
<dbReference type="RefSeq" id="WP_105742924.1">
    <property type="nucleotide sequence ID" value="NZ_PVBR01000011.1"/>
</dbReference>
<keyword evidence="3" id="KW-1185">Reference proteome</keyword>
<feature type="domain" description="NYN" evidence="1">
    <location>
        <begin position="10"/>
        <end position="159"/>
    </location>
</feature>
<name>A0A2S9IQ25_9HYPH</name>
<dbReference type="EMBL" id="PVBR01000011">
    <property type="protein sequence ID" value="PRD42592.1"/>
    <property type="molecule type" value="Genomic_DNA"/>
</dbReference>
<proteinExistence type="predicted"/>
<evidence type="ECO:0000313" key="3">
    <source>
        <dbReference type="Proteomes" id="UP000239434"/>
    </source>
</evidence>
<dbReference type="Pfam" id="PF01936">
    <property type="entry name" value="NYN"/>
    <property type="match status" value="1"/>
</dbReference>
<dbReference type="Proteomes" id="UP000239434">
    <property type="component" value="Unassembled WGS sequence"/>
</dbReference>
<protein>
    <submittedName>
        <fullName evidence="2">NYN domain-containing protein</fullName>
    </submittedName>
</protein>
<dbReference type="InterPro" id="IPR047140">
    <property type="entry name" value="LabA"/>
</dbReference>
<dbReference type="GO" id="GO:0004540">
    <property type="term" value="F:RNA nuclease activity"/>
    <property type="evidence" value="ECO:0007669"/>
    <property type="project" value="InterPro"/>
</dbReference>
<accession>A0A2S9IQ25</accession>
<comment type="caution">
    <text evidence="2">The sequence shown here is derived from an EMBL/GenBank/DDBJ whole genome shotgun (WGS) entry which is preliminary data.</text>
</comment>
<dbReference type="InterPro" id="IPR021139">
    <property type="entry name" value="NYN"/>
</dbReference>
<dbReference type="PANTHER" id="PTHR35458:SF2">
    <property type="entry name" value="SLR0755 PROTEIN"/>
    <property type="match status" value="1"/>
</dbReference>
<dbReference type="AlphaFoldDB" id="A0A2S9IQ25"/>
<gene>
    <name evidence="2" type="ORF">C5748_15995</name>
</gene>
<sequence length="173" mass="19210">MSTPKKAIFLIDGSHYDRLRSVLETPFDLRKLGEIACKDAPIDSAIYFRDVRDDKEEERQHSLFGWLKHNGFVVKGRAHHRDEPRERYGTNLVEMAIDGLLAADPGDHVIVMAADAKLAPLFSAFRDYGIASTLISTLSAPVTIAPSPLLLDRTDRFIDVAGILPRIALENAA</sequence>
<evidence type="ECO:0000313" key="2">
    <source>
        <dbReference type="EMBL" id="PRD42592.1"/>
    </source>
</evidence>
<organism evidence="2 3">
    <name type="scientific">Phyllobacterium phragmitis</name>
    <dbReference type="NCBI Taxonomy" id="2670329"/>
    <lineage>
        <taxon>Bacteria</taxon>
        <taxon>Pseudomonadati</taxon>
        <taxon>Pseudomonadota</taxon>
        <taxon>Alphaproteobacteria</taxon>
        <taxon>Hyphomicrobiales</taxon>
        <taxon>Phyllobacteriaceae</taxon>
        <taxon>Phyllobacterium</taxon>
    </lineage>
</organism>
<evidence type="ECO:0000259" key="1">
    <source>
        <dbReference type="Pfam" id="PF01936"/>
    </source>
</evidence>